<dbReference type="AlphaFoldDB" id="C0EG24"/>
<organism evidence="1 2">
    <name type="scientific">[Clostridium] methylpentosum DSM 5476</name>
    <dbReference type="NCBI Taxonomy" id="537013"/>
    <lineage>
        <taxon>Bacteria</taxon>
        <taxon>Bacillati</taxon>
        <taxon>Bacillota</taxon>
        <taxon>Clostridia</taxon>
        <taxon>Eubacteriales</taxon>
        <taxon>Oscillospiraceae</taxon>
        <taxon>Oscillospiraceae incertae sedis</taxon>
    </lineage>
</organism>
<name>C0EG24_9FIRM</name>
<dbReference type="STRING" id="537013.CLOSTMETH_02816"/>
<accession>C0EG24</accession>
<dbReference type="Proteomes" id="UP000003340">
    <property type="component" value="Unassembled WGS sequence"/>
</dbReference>
<proteinExistence type="predicted"/>
<reference evidence="1 2" key="2">
    <citation type="submission" date="2009-02" db="EMBL/GenBank/DDBJ databases">
        <title>Draft genome sequence of Clostridium methylpentosum (DSM 5476).</title>
        <authorList>
            <person name="Sudarsanam P."/>
            <person name="Ley R."/>
            <person name="Guruge J."/>
            <person name="Turnbaugh P.J."/>
            <person name="Mahowald M."/>
            <person name="Liep D."/>
            <person name="Gordon J."/>
        </authorList>
    </citation>
    <scope>NUCLEOTIDE SEQUENCE [LARGE SCALE GENOMIC DNA]</scope>
    <source>
        <strain evidence="1 2">DSM 5476</strain>
    </source>
</reference>
<dbReference type="EMBL" id="ACEC01000095">
    <property type="protein sequence ID" value="EEG29545.1"/>
    <property type="molecule type" value="Genomic_DNA"/>
</dbReference>
<dbReference type="HOGENOM" id="CLU_3249599_0_0_9"/>
<keyword evidence="2" id="KW-1185">Reference proteome</keyword>
<comment type="caution">
    <text evidence="1">The sequence shown here is derived from an EMBL/GenBank/DDBJ whole genome shotgun (WGS) entry which is preliminary data.</text>
</comment>
<reference evidence="1 2" key="1">
    <citation type="submission" date="2009-01" db="EMBL/GenBank/DDBJ databases">
        <authorList>
            <person name="Fulton L."/>
            <person name="Clifton S."/>
            <person name="Fulton B."/>
            <person name="Xu J."/>
            <person name="Minx P."/>
            <person name="Pepin K.H."/>
            <person name="Johnson M."/>
            <person name="Bhonagiri V."/>
            <person name="Nash W.E."/>
            <person name="Mardis E.R."/>
            <person name="Wilson R.K."/>
        </authorList>
    </citation>
    <scope>NUCLEOTIDE SEQUENCE [LARGE SCALE GENOMIC DNA]</scope>
    <source>
        <strain evidence="1 2">DSM 5476</strain>
    </source>
</reference>
<evidence type="ECO:0000313" key="2">
    <source>
        <dbReference type="Proteomes" id="UP000003340"/>
    </source>
</evidence>
<protein>
    <submittedName>
        <fullName evidence="1">Uncharacterized protein</fullName>
    </submittedName>
</protein>
<sequence length="42" mass="4695">MFAKVLQSLKFQIFQKKQGIPVLVSLIDAVFPTVQKSASRCV</sequence>
<evidence type="ECO:0000313" key="1">
    <source>
        <dbReference type="EMBL" id="EEG29545.1"/>
    </source>
</evidence>
<gene>
    <name evidence="1" type="ORF">CLOSTMETH_02816</name>
</gene>